<gene>
    <name evidence="3" type="ORF">H8S64_01100</name>
</gene>
<dbReference type="RefSeq" id="WP_186974611.1">
    <property type="nucleotide sequence ID" value="NZ_JACOOH010000001.1"/>
</dbReference>
<comment type="caution">
    <text evidence="3">The sequence shown here is derived from an EMBL/GenBank/DDBJ whole genome shotgun (WGS) entry which is preliminary data.</text>
</comment>
<feature type="coiled-coil region" evidence="1">
    <location>
        <begin position="61"/>
        <end position="92"/>
    </location>
</feature>
<feature type="domain" description="Deacetylase PdaC" evidence="2">
    <location>
        <begin position="34"/>
        <end position="130"/>
    </location>
</feature>
<proteinExistence type="predicted"/>
<dbReference type="Proteomes" id="UP000646484">
    <property type="component" value="Unassembled WGS sequence"/>
</dbReference>
<reference evidence="3 4" key="1">
    <citation type="submission" date="2020-08" db="EMBL/GenBank/DDBJ databases">
        <title>Genome public.</title>
        <authorList>
            <person name="Liu C."/>
            <person name="Sun Q."/>
        </authorList>
    </citation>
    <scope>NUCLEOTIDE SEQUENCE [LARGE SCALE GENOMIC DNA]</scope>
    <source>
        <strain evidence="3 4">NSJ-56</strain>
    </source>
</reference>
<evidence type="ECO:0000313" key="3">
    <source>
        <dbReference type="EMBL" id="MBC5619689.1"/>
    </source>
</evidence>
<dbReference type="EMBL" id="JACOOH010000001">
    <property type="protein sequence ID" value="MBC5619689.1"/>
    <property type="molecule type" value="Genomic_DNA"/>
</dbReference>
<accession>A0ABR7CVI7</accession>
<keyword evidence="1" id="KW-0175">Coiled coil</keyword>
<dbReference type="PROSITE" id="PS51257">
    <property type="entry name" value="PROKAR_LIPOPROTEIN"/>
    <property type="match status" value="1"/>
</dbReference>
<protein>
    <submittedName>
        <fullName evidence="3">DUF4163 domain-containing protein</fullName>
    </submittedName>
</protein>
<sequence length="226" mass="25666">MRSYTFIAALLALFFVGCQKPTINIEENTLSYTNNEWDVSVNRPVFSAQNAALEKGCKEVNERVTKLIDSLQNDLKEQLKEYLQEAQEMKINPMIPFTLDIQDSVFMADDRYISLRLVVYTLTGGANGLTEYYAFNYSMKQGKFLEPEDILNYNKSAEIDKQIKTNFKNPDNCFTDVPTLSNVTTVNFSTNDICFTYEPLVLGAHYCGAAQVSVPRMILKGDLLLK</sequence>
<dbReference type="Pfam" id="PF13739">
    <property type="entry name" value="PdaC"/>
    <property type="match status" value="1"/>
</dbReference>
<dbReference type="Gene3D" id="3.30.565.40">
    <property type="entry name" value="Fervidobacterium nodosum Rt17-B1 like"/>
    <property type="match status" value="1"/>
</dbReference>
<evidence type="ECO:0000313" key="4">
    <source>
        <dbReference type="Proteomes" id="UP000646484"/>
    </source>
</evidence>
<name>A0ABR7CVI7_9BACT</name>
<evidence type="ECO:0000259" key="2">
    <source>
        <dbReference type="Pfam" id="PF13739"/>
    </source>
</evidence>
<organism evidence="3 4">
    <name type="scientific">Butyricimonas hominis</name>
    <dbReference type="NCBI Taxonomy" id="2763032"/>
    <lineage>
        <taxon>Bacteria</taxon>
        <taxon>Pseudomonadati</taxon>
        <taxon>Bacteroidota</taxon>
        <taxon>Bacteroidia</taxon>
        <taxon>Bacteroidales</taxon>
        <taxon>Odoribacteraceae</taxon>
        <taxon>Butyricimonas</taxon>
    </lineage>
</organism>
<evidence type="ECO:0000256" key="1">
    <source>
        <dbReference type="SAM" id="Coils"/>
    </source>
</evidence>
<keyword evidence="4" id="KW-1185">Reference proteome</keyword>
<dbReference type="InterPro" id="IPR025303">
    <property type="entry name" value="PdaC"/>
</dbReference>